<evidence type="ECO:0000313" key="2">
    <source>
        <dbReference type="EMBL" id="KAL2788777.1"/>
    </source>
</evidence>
<evidence type="ECO:0000313" key="3">
    <source>
        <dbReference type="Proteomes" id="UP001610563"/>
    </source>
</evidence>
<sequence length="258" mass="29794">MARTKQTARRSTPPLITWTRFHLPQEQEWPTWSVDHVDVHIGPLADVYGWCRVSLGRMVENPEQAAYIIEWVTLDDLKNFQSSPACTEFLRNLPEHSNSQVSIESGAALRHLAVDNASLSSLLAPSRFLTFERATKTPTLEVKGRVTVTTFVVPRKVDNVHRFFVWPLRLGATREDEEASAADPQARESWNQRIALAMPPATAWEQERWDIQEVPRSHPSEDKYDPELTPEQLEEEKERRRLQAEYCQLHPSEFGEWL</sequence>
<dbReference type="EMBL" id="JBFTWV010000074">
    <property type="protein sequence ID" value="KAL2788777.1"/>
    <property type="molecule type" value="Genomic_DNA"/>
</dbReference>
<organism evidence="2 3">
    <name type="scientific">Aspergillus keveii</name>
    <dbReference type="NCBI Taxonomy" id="714993"/>
    <lineage>
        <taxon>Eukaryota</taxon>
        <taxon>Fungi</taxon>
        <taxon>Dikarya</taxon>
        <taxon>Ascomycota</taxon>
        <taxon>Pezizomycotina</taxon>
        <taxon>Eurotiomycetes</taxon>
        <taxon>Eurotiomycetidae</taxon>
        <taxon>Eurotiales</taxon>
        <taxon>Aspergillaceae</taxon>
        <taxon>Aspergillus</taxon>
        <taxon>Aspergillus subgen. Nidulantes</taxon>
    </lineage>
</organism>
<proteinExistence type="predicted"/>
<feature type="region of interest" description="Disordered" evidence="1">
    <location>
        <begin position="208"/>
        <end position="241"/>
    </location>
</feature>
<dbReference type="Gene3D" id="3.30.70.100">
    <property type="match status" value="1"/>
</dbReference>
<evidence type="ECO:0000256" key="1">
    <source>
        <dbReference type="SAM" id="MobiDB-lite"/>
    </source>
</evidence>
<accession>A0ABR4FZT4</accession>
<dbReference type="Proteomes" id="UP001610563">
    <property type="component" value="Unassembled WGS sequence"/>
</dbReference>
<protein>
    <submittedName>
        <fullName evidence="2">Uncharacterized protein</fullName>
    </submittedName>
</protein>
<name>A0ABR4FZT4_9EURO</name>
<keyword evidence="3" id="KW-1185">Reference proteome</keyword>
<reference evidence="2 3" key="1">
    <citation type="submission" date="2024-07" db="EMBL/GenBank/DDBJ databases">
        <title>Section-level genome sequencing and comparative genomics of Aspergillus sections Usti and Cavernicolus.</title>
        <authorList>
            <consortium name="Lawrence Berkeley National Laboratory"/>
            <person name="Nybo J.L."/>
            <person name="Vesth T.C."/>
            <person name="Theobald S."/>
            <person name="Frisvad J.C."/>
            <person name="Larsen T.O."/>
            <person name="Kjaerboelling I."/>
            <person name="Rothschild-Mancinelli K."/>
            <person name="Lyhne E.K."/>
            <person name="Kogle M.E."/>
            <person name="Barry K."/>
            <person name="Clum A."/>
            <person name="Na H."/>
            <person name="Ledsgaard L."/>
            <person name="Lin J."/>
            <person name="Lipzen A."/>
            <person name="Kuo A."/>
            <person name="Riley R."/>
            <person name="Mondo S."/>
            <person name="Labutti K."/>
            <person name="Haridas S."/>
            <person name="Pangalinan J."/>
            <person name="Salamov A.A."/>
            <person name="Simmons B.A."/>
            <person name="Magnuson J.K."/>
            <person name="Chen J."/>
            <person name="Drula E."/>
            <person name="Henrissat B."/>
            <person name="Wiebenga A."/>
            <person name="Lubbers R.J."/>
            <person name="Gomes A.C."/>
            <person name="Makela M.R."/>
            <person name="Stajich J."/>
            <person name="Grigoriev I.V."/>
            <person name="Mortensen U.H."/>
            <person name="De Vries R.P."/>
            <person name="Baker S.E."/>
            <person name="Andersen M.R."/>
        </authorList>
    </citation>
    <scope>NUCLEOTIDE SEQUENCE [LARGE SCALE GENOMIC DNA]</scope>
    <source>
        <strain evidence="2 3">CBS 209.92</strain>
    </source>
</reference>
<gene>
    <name evidence="2" type="ORF">BJX66DRAFT_250332</name>
</gene>
<comment type="caution">
    <text evidence="2">The sequence shown here is derived from an EMBL/GenBank/DDBJ whole genome shotgun (WGS) entry which is preliminary data.</text>
</comment>
<feature type="compositionally biased region" description="Basic and acidic residues" evidence="1">
    <location>
        <begin position="208"/>
        <end position="226"/>
    </location>
</feature>